<dbReference type="Proteomes" id="UP000031599">
    <property type="component" value="Unassembled WGS sequence"/>
</dbReference>
<evidence type="ECO:0000256" key="1">
    <source>
        <dbReference type="SAM" id="MobiDB-lite"/>
    </source>
</evidence>
<comment type="caution">
    <text evidence="2">The sequence shown here is derived from an EMBL/GenBank/DDBJ whole genome shotgun (WGS) entry which is preliminary data.</text>
</comment>
<proteinExistence type="predicted"/>
<name>A0A0C2CWN1_9BACT</name>
<accession>A0A0C2CWN1</accession>
<feature type="region of interest" description="Disordered" evidence="1">
    <location>
        <begin position="115"/>
        <end position="146"/>
    </location>
</feature>
<evidence type="ECO:0000313" key="3">
    <source>
        <dbReference type="Proteomes" id="UP000031599"/>
    </source>
</evidence>
<reference evidence="2 3" key="1">
    <citation type="submission" date="2014-12" db="EMBL/GenBank/DDBJ databases">
        <title>Genome assembly of Enhygromyxa salina DSM 15201.</title>
        <authorList>
            <person name="Sharma G."/>
            <person name="Subramanian S."/>
        </authorList>
    </citation>
    <scope>NUCLEOTIDE SEQUENCE [LARGE SCALE GENOMIC DNA]</scope>
    <source>
        <strain evidence="2 3">DSM 15201</strain>
    </source>
</reference>
<dbReference type="AlphaFoldDB" id="A0A0C2CWN1"/>
<feature type="region of interest" description="Disordered" evidence="1">
    <location>
        <begin position="24"/>
        <end position="45"/>
    </location>
</feature>
<organism evidence="2 3">
    <name type="scientific">Enhygromyxa salina</name>
    <dbReference type="NCBI Taxonomy" id="215803"/>
    <lineage>
        <taxon>Bacteria</taxon>
        <taxon>Pseudomonadati</taxon>
        <taxon>Myxococcota</taxon>
        <taxon>Polyangia</taxon>
        <taxon>Nannocystales</taxon>
        <taxon>Nannocystaceae</taxon>
        <taxon>Enhygromyxa</taxon>
    </lineage>
</organism>
<dbReference type="EMBL" id="JMCC02000141">
    <property type="protein sequence ID" value="KIG12252.1"/>
    <property type="molecule type" value="Genomic_DNA"/>
</dbReference>
<gene>
    <name evidence="2" type="ORF">DB30_01759</name>
</gene>
<evidence type="ECO:0000313" key="2">
    <source>
        <dbReference type="EMBL" id="KIG12252.1"/>
    </source>
</evidence>
<sequence length="156" mass="16828">MQQAQMATVQGRVQVESKQGGVRNVIAGPGRRTLGPGSAIRPWSSSARSSNFRRAAWAARPAGAPLDDALFIPVADSDYEAARVPVTDGLHVFDGNQNKFSIIIVGYASGTATRTWAGPERASSTPTRWADPRNRRRAQGSSDSLERARTWISHAL</sequence>
<protein>
    <submittedName>
        <fullName evidence="2">Uncharacterized protein</fullName>
    </submittedName>
</protein>